<organism evidence="2 3">
    <name type="scientific">Parathielavia hyrcaniae</name>
    <dbReference type="NCBI Taxonomy" id="113614"/>
    <lineage>
        <taxon>Eukaryota</taxon>
        <taxon>Fungi</taxon>
        <taxon>Dikarya</taxon>
        <taxon>Ascomycota</taxon>
        <taxon>Pezizomycotina</taxon>
        <taxon>Sordariomycetes</taxon>
        <taxon>Sordariomycetidae</taxon>
        <taxon>Sordariales</taxon>
        <taxon>Chaetomiaceae</taxon>
        <taxon>Parathielavia</taxon>
    </lineage>
</organism>
<feature type="transmembrane region" description="Helical" evidence="1">
    <location>
        <begin position="229"/>
        <end position="247"/>
    </location>
</feature>
<keyword evidence="1" id="KW-0472">Membrane</keyword>
<dbReference type="Proteomes" id="UP001305647">
    <property type="component" value="Unassembled WGS sequence"/>
</dbReference>
<keyword evidence="1" id="KW-1133">Transmembrane helix</keyword>
<evidence type="ECO:0000313" key="2">
    <source>
        <dbReference type="EMBL" id="KAK4098996.1"/>
    </source>
</evidence>
<evidence type="ECO:0000256" key="1">
    <source>
        <dbReference type="SAM" id="Phobius"/>
    </source>
</evidence>
<protein>
    <submittedName>
        <fullName evidence="2">Uncharacterized protein</fullName>
    </submittedName>
</protein>
<reference evidence="2" key="1">
    <citation type="journal article" date="2023" name="Mol. Phylogenet. Evol.">
        <title>Genome-scale phylogeny and comparative genomics of the fungal order Sordariales.</title>
        <authorList>
            <person name="Hensen N."/>
            <person name="Bonometti L."/>
            <person name="Westerberg I."/>
            <person name="Brannstrom I.O."/>
            <person name="Guillou S."/>
            <person name="Cros-Aarteil S."/>
            <person name="Calhoun S."/>
            <person name="Haridas S."/>
            <person name="Kuo A."/>
            <person name="Mondo S."/>
            <person name="Pangilinan J."/>
            <person name="Riley R."/>
            <person name="LaButti K."/>
            <person name="Andreopoulos B."/>
            <person name="Lipzen A."/>
            <person name="Chen C."/>
            <person name="Yan M."/>
            <person name="Daum C."/>
            <person name="Ng V."/>
            <person name="Clum A."/>
            <person name="Steindorff A."/>
            <person name="Ohm R.A."/>
            <person name="Martin F."/>
            <person name="Silar P."/>
            <person name="Natvig D.O."/>
            <person name="Lalanne C."/>
            <person name="Gautier V."/>
            <person name="Ament-Velasquez S.L."/>
            <person name="Kruys A."/>
            <person name="Hutchinson M.I."/>
            <person name="Powell A.J."/>
            <person name="Barry K."/>
            <person name="Miller A.N."/>
            <person name="Grigoriev I.V."/>
            <person name="Debuchy R."/>
            <person name="Gladieux P."/>
            <person name="Hiltunen Thoren M."/>
            <person name="Johannesson H."/>
        </authorList>
    </citation>
    <scope>NUCLEOTIDE SEQUENCE</scope>
    <source>
        <strain evidence="2">CBS 757.83</strain>
    </source>
</reference>
<gene>
    <name evidence="2" type="ORF">N658DRAFT_525828</name>
</gene>
<comment type="caution">
    <text evidence="2">The sequence shown here is derived from an EMBL/GenBank/DDBJ whole genome shotgun (WGS) entry which is preliminary data.</text>
</comment>
<proteinExistence type="predicted"/>
<sequence>MDAPALNPLKVSLPQRAPTEPIAERIWRFWLDLGKARLDFSNALSQKAAAAPAAPAGSGQDEEAQAIPAAEYQPEGVAGQWETSESRETSWSLSINLCWFGVERKSVKTTQVTVRPVYVVLGIFKRGRVDLDSAGVADQLLADTYKQWHVSRAAALAWADWIHQTLNNNSQKVLEGTYSVEIVLGWSLNRISAVVLLPVLLSLAIGVLLNSKDWTDLATIQTVWGTASYIVTTGGWRLFLLALTILMKLSHDTSDGGVARYCEQSCG</sequence>
<evidence type="ECO:0000313" key="3">
    <source>
        <dbReference type="Proteomes" id="UP001305647"/>
    </source>
</evidence>
<dbReference type="EMBL" id="MU863653">
    <property type="protein sequence ID" value="KAK4098996.1"/>
    <property type="molecule type" value="Genomic_DNA"/>
</dbReference>
<name>A0AAN6SZR5_9PEZI</name>
<feature type="transmembrane region" description="Helical" evidence="1">
    <location>
        <begin position="191"/>
        <end position="209"/>
    </location>
</feature>
<accession>A0AAN6SZR5</accession>
<dbReference type="AlphaFoldDB" id="A0AAN6SZR5"/>
<keyword evidence="1" id="KW-0812">Transmembrane</keyword>
<keyword evidence="3" id="KW-1185">Reference proteome</keyword>
<reference evidence="2" key="2">
    <citation type="submission" date="2023-05" db="EMBL/GenBank/DDBJ databases">
        <authorList>
            <consortium name="Lawrence Berkeley National Laboratory"/>
            <person name="Steindorff A."/>
            <person name="Hensen N."/>
            <person name="Bonometti L."/>
            <person name="Westerberg I."/>
            <person name="Brannstrom I.O."/>
            <person name="Guillou S."/>
            <person name="Cros-Aarteil S."/>
            <person name="Calhoun S."/>
            <person name="Haridas S."/>
            <person name="Kuo A."/>
            <person name="Mondo S."/>
            <person name="Pangilinan J."/>
            <person name="Riley R."/>
            <person name="Labutti K."/>
            <person name="Andreopoulos B."/>
            <person name="Lipzen A."/>
            <person name="Chen C."/>
            <person name="Yanf M."/>
            <person name="Daum C."/>
            <person name="Ng V."/>
            <person name="Clum A."/>
            <person name="Ohm R."/>
            <person name="Martin F."/>
            <person name="Silar P."/>
            <person name="Natvig D."/>
            <person name="Lalanne C."/>
            <person name="Gautier V."/>
            <person name="Ament-Velasquez S.L."/>
            <person name="Kruys A."/>
            <person name="Hutchinson M.I."/>
            <person name="Powell A.J."/>
            <person name="Barry K."/>
            <person name="Miller A.N."/>
            <person name="Grigoriev I.V."/>
            <person name="Debuchy R."/>
            <person name="Gladieux P."/>
            <person name="Thoren M.H."/>
            <person name="Johannesson H."/>
        </authorList>
    </citation>
    <scope>NUCLEOTIDE SEQUENCE</scope>
    <source>
        <strain evidence="2">CBS 757.83</strain>
    </source>
</reference>